<comment type="similarity">
    <text evidence="3">Belongs to the SYCE family.</text>
</comment>
<sequence>MGQLDSAGPLYSRIQRLPTATSAGRYRPFRAPSQSLLEITVRRRTLRRRATERPTPIISSSAEGGLELRGNGGKVGAIEYGGWEAESSKKIEDLLEMVKKLQKAGSLEPRVEVLINRINEVQEAKKKASEELGEARTLWETLQKELDSINKEKVHLKEFLNERKEALNALHLHYQETDSEAQRKHTRLQECQDRISALNSQIEEEKNKQRELRLDFEQQLEDLMDQHKDLWEFHRQQQLQEKCQQLQEKCQRLKEELEKRGVAVLAQAHKVREEGAIPGEVENQGLGRWEEVRKQGGG</sequence>
<dbReference type="Pfam" id="PF15233">
    <property type="entry name" value="SYCE1"/>
    <property type="match status" value="1"/>
</dbReference>
<name>A0A8B7B9E3_ORYAF</name>
<feature type="coiled-coil region" evidence="13">
    <location>
        <begin position="84"/>
        <end position="138"/>
    </location>
</feature>
<evidence type="ECO:0000256" key="12">
    <source>
        <dbReference type="ARBA" id="ARBA00046827"/>
    </source>
</evidence>
<dbReference type="GeneID" id="103212626"/>
<dbReference type="GO" id="GO:0000795">
    <property type="term" value="C:synaptonemal complex"/>
    <property type="evidence" value="ECO:0007669"/>
    <property type="project" value="InterPro"/>
</dbReference>
<evidence type="ECO:0000256" key="13">
    <source>
        <dbReference type="SAM" id="Coils"/>
    </source>
</evidence>
<dbReference type="RefSeq" id="XP_007956795.1">
    <property type="nucleotide sequence ID" value="XM_007958604.1"/>
</dbReference>
<evidence type="ECO:0000256" key="6">
    <source>
        <dbReference type="ARBA" id="ARBA00023054"/>
    </source>
</evidence>
<dbReference type="OrthoDB" id="8931744at2759"/>
<evidence type="ECO:0000256" key="10">
    <source>
        <dbReference type="ARBA" id="ARBA00039883"/>
    </source>
</evidence>
<accession>A0A8B7B9E3</accession>
<keyword evidence="14" id="KW-1185">Reference proteome</keyword>
<protein>
    <recommendedName>
        <fullName evidence="10">Synaptonemal complex central element protein 1</fullName>
    </recommendedName>
</protein>
<keyword evidence="5" id="KW-0132">Cell division</keyword>
<evidence type="ECO:0000256" key="5">
    <source>
        <dbReference type="ARBA" id="ARBA00022618"/>
    </source>
</evidence>
<evidence type="ECO:0000256" key="4">
    <source>
        <dbReference type="ARBA" id="ARBA00022454"/>
    </source>
</evidence>
<evidence type="ECO:0000313" key="14">
    <source>
        <dbReference type="Proteomes" id="UP000694850"/>
    </source>
</evidence>
<evidence type="ECO:0000256" key="11">
    <source>
        <dbReference type="ARBA" id="ARBA00045754"/>
    </source>
</evidence>
<comment type="function">
    <text evidence="11">Major component of the transverse central element of synaptonemal complexes (SCS), formed between homologous chromosomes during meiotic prophase. Requires SYCP1 in order to be incorporated into the central element. May have a role in the synaptonemal complex assembly, stabilization and recombination.</text>
</comment>
<dbReference type="Proteomes" id="UP000694850">
    <property type="component" value="Unplaced"/>
</dbReference>
<dbReference type="InterPro" id="IPR026676">
    <property type="entry name" value="SYCE1"/>
</dbReference>
<evidence type="ECO:0000256" key="1">
    <source>
        <dbReference type="ARBA" id="ARBA00004123"/>
    </source>
</evidence>
<evidence type="ECO:0000256" key="3">
    <source>
        <dbReference type="ARBA" id="ARBA00010094"/>
    </source>
</evidence>
<dbReference type="GO" id="GO:0007130">
    <property type="term" value="P:synaptonemal complex assembly"/>
    <property type="evidence" value="ECO:0007669"/>
    <property type="project" value="InterPro"/>
</dbReference>
<evidence type="ECO:0000256" key="7">
    <source>
        <dbReference type="ARBA" id="ARBA00023242"/>
    </source>
</evidence>
<dbReference type="PANTHER" id="PTHR21731:SF0">
    <property type="entry name" value="SYNAPTONEMAL COMPLEX CENTRAL ELEMENT PROTEIN 1"/>
    <property type="match status" value="1"/>
</dbReference>
<dbReference type="AlphaFoldDB" id="A0A8B7B9E3"/>
<dbReference type="PANTHER" id="PTHR21731">
    <property type="entry name" value="SYNAPTONEMAL COMPLEX CENTRAL ELEMENT PROTEIN 1-LIKE"/>
    <property type="match status" value="1"/>
</dbReference>
<reference evidence="15" key="1">
    <citation type="submission" date="2025-08" db="UniProtKB">
        <authorList>
            <consortium name="RefSeq"/>
        </authorList>
    </citation>
    <scope>IDENTIFICATION</scope>
</reference>
<keyword evidence="7" id="KW-0539">Nucleus</keyword>
<keyword evidence="9" id="KW-0131">Cell cycle</keyword>
<keyword evidence="8" id="KW-0469">Meiosis</keyword>
<gene>
    <name evidence="15" type="primary">LOC103212626</name>
</gene>
<feature type="coiled-coil region" evidence="13">
    <location>
        <begin position="188"/>
        <end position="263"/>
    </location>
</feature>
<keyword evidence="6 13" id="KW-0175">Coiled coil</keyword>
<comment type="subunit">
    <text evidence="12">Homodimer. Found in a complex with SYCP1 and SYCE2. Interacts with SYCP1, SYCE2 and SYCE3. Interacts with SIX6OS1.</text>
</comment>
<proteinExistence type="inferred from homology"/>
<organism evidence="14 15">
    <name type="scientific">Orycteropus afer afer</name>
    <dbReference type="NCBI Taxonomy" id="1230840"/>
    <lineage>
        <taxon>Eukaryota</taxon>
        <taxon>Metazoa</taxon>
        <taxon>Chordata</taxon>
        <taxon>Craniata</taxon>
        <taxon>Vertebrata</taxon>
        <taxon>Euteleostomi</taxon>
        <taxon>Mammalia</taxon>
        <taxon>Eutheria</taxon>
        <taxon>Afrotheria</taxon>
        <taxon>Tubulidentata</taxon>
        <taxon>Orycteropodidae</taxon>
        <taxon>Orycteropus</taxon>
    </lineage>
</organism>
<evidence type="ECO:0000313" key="15">
    <source>
        <dbReference type="RefSeq" id="XP_007956795.1"/>
    </source>
</evidence>
<evidence type="ECO:0000256" key="8">
    <source>
        <dbReference type="ARBA" id="ARBA00023254"/>
    </source>
</evidence>
<evidence type="ECO:0000256" key="9">
    <source>
        <dbReference type="ARBA" id="ARBA00023306"/>
    </source>
</evidence>
<keyword evidence="4" id="KW-0158">Chromosome</keyword>
<evidence type="ECO:0000256" key="2">
    <source>
        <dbReference type="ARBA" id="ARBA00004286"/>
    </source>
</evidence>
<comment type="subcellular location">
    <subcellularLocation>
        <location evidence="2">Chromosome</location>
    </subcellularLocation>
    <subcellularLocation>
        <location evidence="1">Nucleus</location>
    </subcellularLocation>
</comment>